<gene>
    <name evidence="2" type="ORF">SCARUB_01742</name>
</gene>
<evidence type="ECO:0000256" key="1">
    <source>
        <dbReference type="SAM" id="MobiDB-lite"/>
    </source>
</evidence>
<evidence type="ECO:0000313" key="3">
    <source>
        <dbReference type="Proteomes" id="UP000094056"/>
    </source>
</evidence>
<feature type="compositionally biased region" description="Basic and acidic residues" evidence="1">
    <location>
        <begin position="23"/>
        <end position="33"/>
    </location>
</feature>
<organism evidence="2 3">
    <name type="scientific">Candidatus Scalindua rubra</name>
    <dbReference type="NCBI Taxonomy" id="1872076"/>
    <lineage>
        <taxon>Bacteria</taxon>
        <taxon>Pseudomonadati</taxon>
        <taxon>Planctomycetota</taxon>
        <taxon>Candidatus Brocadiia</taxon>
        <taxon>Candidatus Brocadiales</taxon>
        <taxon>Candidatus Scalinduaceae</taxon>
        <taxon>Candidatus Scalindua</taxon>
    </lineage>
</organism>
<dbReference type="AlphaFoldDB" id="A0A1E3XBY8"/>
<name>A0A1E3XBY8_9BACT</name>
<dbReference type="Proteomes" id="UP000094056">
    <property type="component" value="Unassembled WGS sequence"/>
</dbReference>
<comment type="caution">
    <text evidence="2">The sequence shown here is derived from an EMBL/GenBank/DDBJ whole genome shotgun (WGS) entry which is preliminary data.</text>
</comment>
<sequence>MVNVKVKKSPKQKRIVQKKKQSERKITSSEKQQRVKKAANNSVKKPAKGTTNKRIKTKVTAQKKPLKKNLNKGVYKEKDTLRIRRTNISELKKVENVIEKLSKKPEPSVRVTVPGVLRIASSVPKTVPSAQKAISIVEIKNYLRRLFGSNA</sequence>
<reference evidence="2 3" key="1">
    <citation type="submission" date="2016-07" db="EMBL/GenBank/DDBJ databases">
        <title>Draft genome of Scalindua rubra, obtained from a brine-seawater interface in the Red Sea, sheds light on salt adaptation in anammox bacteria.</title>
        <authorList>
            <person name="Speth D.R."/>
            <person name="Lagkouvardos I."/>
            <person name="Wang Y."/>
            <person name="Qian P.-Y."/>
            <person name="Dutilh B.E."/>
            <person name="Jetten M.S."/>
        </authorList>
    </citation>
    <scope>NUCLEOTIDE SEQUENCE [LARGE SCALE GENOMIC DNA]</scope>
    <source>
        <strain evidence="2">BSI-1</strain>
    </source>
</reference>
<feature type="region of interest" description="Disordered" evidence="1">
    <location>
        <begin position="1"/>
        <end position="64"/>
    </location>
</feature>
<dbReference type="EMBL" id="MAYW01000037">
    <property type="protein sequence ID" value="ODS33118.1"/>
    <property type="molecule type" value="Genomic_DNA"/>
</dbReference>
<accession>A0A1E3XBY8</accession>
<protein>
    <submittedName>
        <fullName evidence="2">Uncharacterized protein</fullName>
    </submittedName>
</protein>
<proteinExistence type="predicted"/>
<feature type="compositionally biased region" description="Basic residues" evidence="1">
    <location>
        <begin position="45"/>
        <end position="57"/>
    </location>
</feature>
<evidence type="ECO:0000313" key="2">
    <source>
        <dbReference type="EMBL" id="ODS33118.1"/>
    </source>
</evidence>
<feature type="compositionally biased region" description="Basic residues" evidence="1">
    <location>
        <begin position="1"/>
        <end position="22"/>
    </location>
</feature>